<protein>
    <recommendedName>
        <fullName evidence="7">ATP synthase subunit K, mitochondrial</fullName>
    </recommendedName>
</protein>
<keyword evidence="6" id="KW-1185">Reference proteome</keyword>
<dbReference type="PANTHER" id="PTHR28074:SF1">
    <property type="entry name" value="ATP SYNTHASE SUBUNIT K, MITOCHONDRIAL"/>
    <property type="match status" value="1"/>
</dbReference>
<dbReference type="EMBL" id="CP118377">
    <property type="protein sequence ID" value="WFD43837.1"/>
    <property type="molecule type" value="Genomic_DNA"/>
</dbReference>
<sequence>MSYNIFGVKVLNEYLVLGTYSAIGLAAYAATRGGSASDKKSTPTMSSASKGGSATPAILGGQDADEEAFIKQFLAEAQKDSK</sequence>
<evidence type="ECO:0000256" key="4">
    <source>
        <dbReference type="SAM" id="MobiDB-lite"/>
    </source>
</evidence>
<evidence type="ECO:0000313" key="6">
    <source>
        <dbReference type="Proteomes" id="UP001214628"/>
    </source>
</evidence>
<gene>
    <name evidence="5" type="ORF">MPSI1_002502</name>
</gene>
<keyword evidence="3" id="KW-0472">Membrane</keyword>
<evidence type="ECO:0000313" key="5">
    <source>
        <dbReference type="EMBL" id="WFD43837.1"/>
    </source>
</evidence>
<evidence type="ECO:0000256" key="3">
    <source>
        <dbReference type="ARBA" id="ARBA00023136"/>
    </source>
</evidence>
<dbReference type="InterPro" id="IPR021278">
    <property type="entry name" value="ATP19"/>
</dbReference>
<proteinExistence type="predicted"/>
<keyword evidence="2" id="KW-0496">Mitochondrion</keyword>
<name>A0AAF0FFW4_9BASI</name>
<comment type="subcellular location">
    <subcellularLocation>
        <location evidence="1">Mitochondrion membrane</location>
    </subcellularLocation>
</comment>
<dbReference type="Pfam" id="PF11022">
    <property type="entry name" value="ATP19"/>
    <property type="match status" value="1"/>
</dbReference>
<dbReference type="AlphaFoldDB" id="A0AAF0FFW4"/>
<organism evidence="5 6">
    <name type="scientific">Malassezia psittaci</name>
    <dbReference type="NCBI Taxonomy" id="1821823"/>
    <lineage>
        <taxon>Eukaryota</taxon>
        <taxon>Fungi</taxon>
        <taxon>Dikarya</taxon>
        <taxon>Basidiomycota</taxon>
        <taxon>Ustilaginomycotina</taxon>
        <taxon>Malasseziomycetes</taxon>
        <taxon>Malasseziales</taxon>
        <taxon>Malasseziaceae</taxon>
        <taxon>Malassezia</taxon>
    </lineage>
</organism>
<accession>A0AAF0FFW4</accession>
<dbReference type="PANTHER" id="PTHR28074">
    <property type="entry name" value="ATP SYNTHASE SUBUNIT K, MITOCHONDRIAL"/>
    <property type="match status" value="1"/>
</dbReference>
<dbReference type="GO" id="GO:0031966">
    <property type="term" value="C:mitochondrial membrane"/>
    <property type="evidence" value="ECO:0007669"/>
    <property type="project" value="UniProtKB-SubCell"/>
</dbReference>
<feature type="compositionally biased region" description="Polar residues" evidence="4">
    <location>
        <begin position="42"/>
        <end position="52"/>
    </location>
</feature>
<evidence type="ECO:0000256" key="1">
    <source>
        <dbReference type="ARBA" id="ARBA00004325"/>
    </source>
</evidence>
<reference evidence="5" key="1">
    <citation type="submission" date="2023-02" db="EMBL/GenBank/DDBJ databases">
        <title>Mating type loci evolution in Malassezia.</title>
        <authorList>
            <person name="Coelho M.A."/>
        </authorList>
    </citation>
    <scope>NUCLEOTIDE SEQUENCE</scope>
    <source>
        <strain evidence="5">CBS 14136</strain>
    </source>
</reference>
<dbReference type="Proteomes" id="UP001214628">
    <property type="component" value="Chromosome 3"/>
</dbReference>
<dbReference type="GO" id="GO:0015986">
    <property type="term" value="P:proton motive force-driven ATP synthesis"/>
    <property type="evidence" value="ECO:0007669"/>
    <property type="project" value="TreeGrafter"/>
</dbReference>
<evidence type="ECO:0008006" key="7">
    <source>
        <dbReference type="Google" id="ProtNLM"/>
    </source>
</evidence>
<evidence type="ECO:0000256" key="2">
    <source>
        <dbReference type="ARBA" id="ARBA00023128"/>
    </source>
</evidence>
<feature type="region of interest" description="Disordered" evidence="4">
    <location>
        <begin position="32"/>
        <end position="57"/>
    </location>
</feature>